<comment type="function">
    <text evidence="1">Responsible for the formation of the pyrimidine heterocycle in the thiamine biosynthesis pathway. Catalyzes the formation of hydroxymethylpyrimidine phosphate (HMP-P) from histidine and pyridoxal phosphate (PLP). The protein uses PLP and the active site histidine to form HMP-P, generating an inactive enzyme. The enzyme can only undergo a single turnover, which suggests it is a suicide enzyme.</text>
</comment>
<evidence type="ECO:0000259" key="14">
    <source>
        <dbReference type="Pfam" id="PF09084"/>
    </source>
</evidence>
<dbReference type="OrthoDB" id="174578at2"/>
<evidence type="ECO:0000256" key="10">
    <source>
        <dbReference type="ARBA" id="ARBA00033171"/>
    </source>
</evidence>
<evidence type="ECO:0000256" key="8">
    <source>
        <dbReference type="ARBA" id="ARBA00022977"/>
    </source>
</evidence>
<keyword evidence="8" id="KW-0784">Thiamine biosynthesis</keyword>
<dbReference type="KEGG" id="aym:YM304_14090"/>
<gene>
    <name evidence="15" type="ORF">YM304_14090</name>
</gene>
<evidence type="ECO:0000256" key="9">
    <source>
        <dbReference type="ARBA" id="ARBA00023004"/>
    </source>
</evidence>
<evidence type="ECO:0000256" key="4">
    <source>
        <dbReference type="ARBA" id="ARBA00011738"/>
    </source>
</evidence>
<comment type="subunit">
    <text evidence="4">Homodimer.</text>
</comment>
<dbReference type="Gene3D" id="3.40.190.10">
    <property type="entry name" value="Periplasmic binding protein-like II"/>
    <property type="match status" value="2"/>
</dbReference>
<evidence type="ECO:0000256" key="5">
    <source>
        <dbReference type="ARBA" id="ARBA00022679"/>
    </source>
</evidence>
<dbReference type="GO" id="GO:0009228">
    <property type="term" value="P:thiamine biosynthetic process"/>
    <property type="evidence" value="ECO:0007669"/>
    <property type="project" value="UniProtKB-KW"/>
</dbReference>
<dbReference type="GO" id="GO:0046872">
    <property type="term" value="F:metal ion binding"/>
    <property type="evidence" value="ECO:0007669"/>
    <property type="project" value="UniProtKB-KW"/>
</dbReference>
<dbReference type="Proteomes" id="UP000011863">
    <property type="component" value="Chromosome"/>
</dbReference>
<proteinExistence type="inferred from homology"/>
<comment type="catalytic activity">
    <reaction evidence="11">
        <text>N(6)-(pyridoxal phosphate)-L-lysyl-[4-amino-5-hydroxymethyl-2-methylpyrimidine phosphate synthase] + L-histidyl-[4-amino-5-hydroxymethyl-2-methylpyrimidine phosphate synthase] + 2 Fe(3+) + 4 H2O = L-lysyl-[4-amino-5-hydroxymethyl-2-methylpyrimidine phosphate synthase] + (2S)-2-amino-5-hydroxy-4-oxopentanoyl-[4-amino-5-hydroxymethyl-2-methylpyrimidine phosphate synthase] + 4-amino-2-methyl-5-(phosphooxymethyl)pyrimidine + 3-oxopropanoate + 2 Fe(2+) + 2 H(+)</text>
        <dbReference type="Rhea" id="RHEA:65756"/>
        <dbReference type="Rhea" id="RHEA-COMP:16892"/>
        <dbReference type="Rhea" id="RHEA-COMP:16893"/>
        <dbReference type="Rhea" id="RHEA-COMP:16894"/>
        <dbReference type="Rhea" id="RHEA-COMP:16895"/>
        <dbReference type="ChEBI" id="CHEBI:15377"/>
        <dbReference type="ChEBI" id="CHEBI:15378"/>
        <dbReference type="ChEBI" id="CHEBI:29033"/>
        <dbReference type="ChEBI" id="CHEBI:29034"/>
        <dbReference type="ChEBI" id="CHEBI:29969"/>
        <dbReference type="ChEBI" id="CHEBI:29979"/>
        <dbReference type="ChEBI" id="CHEBI:33190"/>
        <dbReference type="ChEBI" id="CHEBI:58354"/>
        <dbReference type="ChEBI" id="CHEBI:143915"/>
        <dbReference type="ChEBI" id="CHEBI:157692"/>
    </reaction>
    <physiologicalReaction direction="left-to-right" evidence="11">
        <dbReference type="Rhea" id="RHEA:65757"/>
    </physiologicalReaction>
</comment>
<organism evidence="15 16">
    <name type="scientific">Ilumatobacter coccineus (strain NBRC 103263 / KCTC 29153 / YM16-304)</name>
    <dbReference type="NCBI Taxonomy" id="1313172"/>
    <lineage>
        <taxon>Bacteria</taxon>
        <taxon>Bacillati</taxon>
        <taxon>Actinomycetota</taxon>
        <taxon>Acidimicrobiia</taxon>
        <taxon>Acidimicrobiales</taxon>
        <taxon>Ilumatobacteraceae</taxon>
        <taxon>Ilumatobacter</taxon>
    </lineage>
</organism>
<dbReference type="AlphaFoldDB" id="A0A6C7E5H5"/>
<evidence type="ECO:0000256" key="13">
    <source>
        <dbReference type="SAM" id="SignalP"/>
    </source>
</evidence>
<dbReference type="RefSeq" id="WP_015440970.1">
    <property type="nucleotide sequence ID" value="NC_020520.1"/>
</dbReference>
<dbReference type="InterPro" id="IPR027939">
    <property type="entry name" value="NMT1/THI5"/>
</dbReference>
<reference evidence="15 16" key="1">
    <citation type="journal article" date="2013" name="Int. J. Syst. Evol. Microbiol.">
        <title>Ilumatobacter nonamiense sp. nov. and Ilumatobacter coccineum sp. nov., isolated from seashore sand.</title>
        <authorList>
            <person name="Matsumoto A."/>
            <person name="Kasai H."/>
            <person name="Matsuo Y."/>
            <person name="Shizuri Y."/>
            <person name="Ichikawa N."/>
            <person name="Fujita N."/>
            <person name="Omura S."/>
            <person name="Takahashi Y."/>
        </authorList>
    </citation>
    <scope>NUCLEOTIDE SEQUENCE [LARGE SCALE GENOMIC DNA]</scope>
    <source>
        <strain evidence="16">NBRC 103263 / KCTC 29153 / YM16-304</strain>
    </source>
</reference>
<keyword evidence="5" id="KW-0808">Transferase</keyword>
<evidence type="ECO:0000256" key="12">
    <source>
        <dbReference type="SAM" id="MobiDB-lite"/>
    </source>
</evidence>
<comment type="pathway">
    <text evidence="2">Cofactor biosynthesis; thiamine diphosphate biosynthesis.</text>
</comment>
<comment type="similarity">
    <text evidence="3">Belongs to the NMT1/THI5 family.</text>
</comment>
<protein>
    <recommendedName>
        <fullName evidence="10">Thiamine pyrimidine synthase</fullName>
    </recommendedName>
</protein>
<feature type="signal peptide" evidence="13">
    <location>
        <begin position="1"/>
        <end position="21"/>
    </location>
</feature>
<dbReference type="InterPro" id="IPR015168">
    <property type="entry name" value="SsuA/THI5"/>
</dbReference>
<feature type="chain" id="PRO_5038492925" description="Thiamine pyrimidine synthase" evidence="13">
    <location>
        <begin position="22"/>
        <end position="404"/>
    </location>
</feature>
<keyword evidence="9" id="KW-0408">Iron</keyword>
<feature type="region of interest" description="Disordered" evidence="12">
    <location>
        <begin position="24"/>
        <end position="62"/>
    </location>
</feature>
<keyword evidence="13" id="KW-0732">Signal</keyword>
<evidence type="ECO:0000256" key="7">
    <source>
        <dbReference type="ARBA" id="ARBA00022898"/>
    </source>
</evidence>
<evidence type="ECO:0000313" key="15">
    <source>
        <dbReference type="EMBL" id="BAN01723.1"/>
    </source>
</evidence>
<sequence length="404" mass="42825">MNKRLSTIVAGVSVLSLVAAACGSDDEPAAEPAPAEEEAPAEEPADEEAPAEEPAADGDCETTDSVSLQLQWFTQAQFAGYYAAVDKGFYADQCLDVEIKEGAVEIVPQTELANGNADFAIAWVPKALQTREAGADIVNIAQVFGRSGTLQVSFADSGITSPDDFAGRTIGNWGFGNEYEVFAAIGQAGLDPASDVTLVGQQFDMIALLEGEIDAAEAMTYNEYAQVLEAVNPDTGELYQPEDFNVINYEEVGVGMLQDSIWADAAKLADDADYRDQAVRFVAASLQGWAYCRDNVEECATIVTDAGSTLGASHQQWMMNEVNKLIWPAENGAGMLDQAAWDRTVEISQSTPNLDGATVLTAPPTDGAYTTDIATEAMALLGDSVDLVGADYAPIEVTLNPNGE</sequence>
<evidence type="ECO:0000256" key="1">
    <source>
        <dbReference type="ARBA" id="ARBA00003469"/>
    </source>
</evidence>
<evidence type="ECO:0000256" key="6">
    <source>
        <dbReference type="ARBA" id="ARBA00022723"/>
    </source>
</evidence>
<keyword evidence="7" id="KW-0663">Pyridoxal phosphate</keyword>
<dbReference type="SUPFAM" id="SSF53850">
    <property type="entry name" value="Periplasmic binding protein-like II"/>
    <property type="match status" value="1"/>
</dbReference>
<dbReference type="EMBL" id="AP012057">
    <property type="protein sequence ID" value="BAN01723.1"/>
    <property type="molecule type" value="Genomic_DNA"/>
</dbReference>
<dbReference type="PROSITE" id="PS51257">
    <property type="entry name" value="PROKAR_LIPOPROTEIN"/>
    <property type="match status" value="1"/>
</dbReference>
<evidence type="ECO:0000313" key="16">
    <source>
        <dbReference type="Proteomes" id="UP000011863"/>
    </source>
</evidence>
<dbReference type="Pfam" id="PF09084">
    <property type="entry name" value="NMT1"/>
    <property type="match status" value="1"/>
</dbReference>
<keyword evidence="16" id="KW-1185">Reference proteome</keyword>
<dbReference type="PANTHER" id="PTHR31528">
    <property type="entry name" value="4-AMINO-5-HYDROXYMETHYL-2-METHYLPYRIMIDINE PHOSPHATE SYNTHASE THI11-RELATED"/>
    <property type="match status" value="1"/>
</dbReference>
<keyword evidence="6" id="KW-0479">Metal-binding</keyword>
<dbReference type="GO" id="GO:0016740">
    <property type="term" value="F:transferase activity"/>
    <property type="evidence" value="ECO:0007669"/>
    <property type="project" value="UniProtKB-KW"/>
</dbReference>
<evidence type="ECO:0000256" key="2">
    <source>
        <dbReference type="ARBA" id="ARBA00004948"/>
    </source>
</evidence>
<dbReference type="PANTHER" id="PTHR31528:SF1">
    <property type="entry name" value="4-AMINO-5-HYDROXYMETHYL-2-METHYLPYRIMIDINE PHOSPHATE SYNTHASE THI11-RELATED"/>
    <property type="match status" value="1"/>
</dbReference>
<evidence type="ECO:0000256" key="3">
    <source>
        <dbReference type="ARBA" id="ARBA00009406"/>
    </source>
</evidence>
<accession>A0A6C7E5H5</accession>
<name>A0A6C7E5H5_ILUCY</name>
<evidence type="ECO:0000256" key="11">
    <source>
        <dbReference type="ARBA" id="ARBA00048179"/>
    </source>
</evidence>
<feature type="domain" description="SsuA/THI5-like" evidence="14">
    <location>
        <begin position="76"/>
        <end position="296"/>
    </location>
</feature>